<accession>A0A942YFN1</accession>
<evidence type="ECO:0000313" key="1">
    <source>
        <dbReference type="EMBL" id="MBS4193490.1"/>
    </source>
</evidence>
<dbReference type="EMBL" id="JAGYPG010000001">
    <property type="protein sequence ID" value="MBS4193490.1"/>
    <property type="molecule type" value="Genomic_DNA"/>
</dbReference>
<evidence type="ECO:0000313" key="2">
    <source>
        <dbReference type="Proteomes" id="UP000681414"/>
    </source>
</evidence>
<comment type="caution">
    <text evidence="1">The sequence shown here is derived from an EMBL/GenBank/DDBJ whole genome shotgun (WGS) entry which is preliminary data.</text>
</comment>
<organism evidence="1 2">
    <name type="scientific">Lederbergia citri</name>
    <dbReference type="NCBI Taxonomy" id="2833580"/>
    <lineage>
        <taxon>Bacteria</taxon>
        <taxon>Bacillati</taxon>
        <taxon>Bacillota</taxon>
        <taxon>Bacilli</taxon>
        <taxon>Bacillales</taxon>
        <taxon>Bacillaceae</taxon>
        <taxon>Lederbergia</taxon>
    </lineage>
</organism>
<dbReference type="RefSeq" id="WP_213122793.1">
    <property type="nucleotide sequence ID" value="NZ_JAGYPG010000001.1"/>
</dbReference>
<protein>
    <submittedName>
        <fullName evidence="1">Uncharacterized protein</fullName>
    </submittedName>
</protein>
<dbReference type="AlphaFoldDB" id="A0A942YFN1"/>
<reference evidence="1 2" key="1">
    <citation type="submission" date="2021-05" db="EMBL/GenBank/DDBJ databases">
        <title>Novel Bacillus species.</title>
        <authorList>
            <person name="Liu G."/>
        </authorList>
    </citation>
    <scope>NUCLEOTIDE SEQUENCE [LARGE SCALE GENOMIC DNA]</scope>
    <source>
        <strain evidence="2">FJAT-49780</strain>
    </source>
</reference>
<name>A0A942YFN1_9BACI</name>
<sequence length="269" mass="30972">MIEKNPALELVEVFMVDDSNEGGSYKYKGNIYQIEQYKAESLEKEGSGIVISVPEIDTLKQKINTLAGKLQDDIDKVRDNHRLSPEGKKEDAEEILKKHQLEADQIQETYTQKIADLKKKELEKLQQVPTDAKLSVDEARTQAGMFRSELSMIDNFDESVEFIKTRIDVLDKNVIRELFAQFIEIKKELEEKQERSSVYSDTANAYSRMVHKGEINKIYELLKDAMYGPGQAQSANKYKLLSALEQQRNDIRFDYSMKVTAIKRAYGIE</sequence>
<proteinExistence type="predicted"/>
<keyword evidence="2" id="KW-1185">Reference proteome</keyword>
<dbReference type="Proteomes" id="UP000681414">
    <property type="component" value="Unassembled WGS sequence"/>
</dbReference>
<gene>
    <name evidence="1" type="ORF">KHA97_00210</name>
</gene>